<reference evidence="1 2" key="1">
    <citation type="submission" date="2018-06" db="EMBL/GenBank/DDBJ databases">
        <authorList>
            <consortium name="Pathogen Informatics"/>
            <person name="Doyle S."/>
        </authorList>
    </citation>
    <scope>NUCLEOTIDE SEQUENCE [LARGE SCALE GENOMIC DNA]</scope>
    <source>
        <strain evidence="1 2">NCTC9177</strain>
    </source>
</reference>
<sequence>MTTETPSAPARVVIGDIKGDFCSWRQGADMQPLAVEELHPVMNVKQADFISRHFVGFHASDHGGIDAVASVAKR</sequence>
<evidence type="ECO:0000313" key="1">
    <source>
        <dbReference type="EMBL" id="STS92367.1"/>
    </source>
</evidence>
<comment type="caution">
    <text evidence="1">The sequence shown here is derived from an EMBL/GenBank/DDBJ whole genome shotgun (WGS) entry which is preliminary data.</text>
</comment>
<accession>A0A7H4MPW7</accession>
<dbReference type="AlphaFoldDB" id="A0A7H4MPW7"/>
<dbReference type="Proteomes" id="UP000254545">
    <property type="component" value="Unassembled WGS sequence"/>
</dbReference>
<gene>
    <name evidence="1" type="ORF">NCTC9177_06301</name>
</gene>
<protein>
    <submittedName>
        <fullName evidence="1">Uncharacterized protein</fullName>
    </submittedName>
</protein>
<organism evidence="1 2">
    <name type="scientific">Klebsiella variicola</name>
    <dbReference type="NCBI Taxonomy" id="244366"/>
    <lineage>
        <taxon>Bacteria</taxon>
        <taxon>Pseudomonadati</taxon>
        <taxon>Pseudomonadota</taxon>
        <taxon>Gammaproteobacteria</taxon>
        <taxon>Enterobacterales</taxon>
        <taxon>Enterobacteriaceae</taxon>
        <taxon>Klebsiella/Raoultella group</taxon>
        <taxon>Klebsiella</taxon>
        <taxon>Klebsiella pneumoniae complex</taxon>
    </lineage>
</organism>
<proteinExistence type="predicted"/>
<name>A0A7H4MPW7_KLEVA</name>
<evidence type="ECO:0000313" key="2">
    <source>
        <dbReference type="Proteomes" id="UP000254545"/>
    </source>
</evidence>
<dbReference type="EMBL" id="UGKR01000003">
    <property type="protein sequence ID" value="STS92367.1"/>
    <property type="molecule type" value="Genomic_DNA"/>
</dbReference>